<evidence type="ECO:0000313" key="1">
    <source>
        <dbReference type="EMBL" id="KOB69394.1"/>
    </source>
</evidence>
<dbReference type="Proteomes" id="UP000037510">
    <property type="component" value="Unassembled WGS sequence"/>
</dbReference>
<evidence type="ECO:0000313" key="2">
    <source>
        <dbReference type="Proteomes" id="UP000037510"/>
    </source>
</evidence>
<protein>
    <submittedName>
        <fullName evidence="1">Putative blastopia polyprotein</fullName>
    </submittedName>
</protein>
<dbReference type="AlphaFoldDB" id="A0A0L7L293"/>
<reference evidence="1 2" key="1">
    <citation type="journal article" date="2015" name="Genome Biol. Evol.">
        <title>The genome of winter moth (Operophtera brumata) provides a genomic perspective on sexual dimorphism and phenology.</title>
        <authorList>
            <person name="Derks M.F."/>
            <person name="Smit S."/>
            <person name="Salis L."/>
            <person name="Schijlen E."/>
            <person name="Bossers A."/>
            <person name="Mateman C."/>
            <person name="Pijl A.S."/>
            <person name="de Ridder D."/>
            <person name="Groenen M.A."/>
            <person name="Visser M.E."/>
            <person name="Megens H.J."/>
        </authorList>
    </citation>
    <scope>NUCLEOTIDE SEQUENCE [LARGE SCALE GENOMIC DNA]</scope>
    <source>
        <strain evidence="1">WM2013NL</strain>
        <tissue evidence="1">Head and thorax</tissue>
    </source>
</reference>
<name>A0A0L7L293_OPEBR</name>
<keyword evidence="2" id="KW-1185">Reference proteome</keyword>
<organism evidence="1 2">
    <name type="scientific">Operophtera brumata</name>
    <name type="common">Winter moth</name>
    <name type="synonym">Phalaena brumata</name>
    <dbReference type="NCBI Taxonomy" id="104452"/>
    <lineage>
        <taxon>Eukaryota</taxon>
        <taxon>Metazoa</taxon>
        <taxon>Ecdysozoa</taxon>
        <taxon>Arthropoda</taxon>
        <taxon>Hexapoda</taxon>
        <taxon>Insecta</taxon>
        <taxon>Pterygota</taxon>
        <taxon>Neoptera</taxon>
        <taxon>Endopterygota</taxon>
        <taxon>Lepidoptera</taxon>
        <taxon>Glossata</taxon>
        <taxon>Ditrysia</taxon>
        <taxon>Geometroidea</taxon>
        <taxon>Geometridae</taxon>
        <taxon>Larentiinae</taxon>
        <taxon>Operophtera</taxon>
    </lineage>
</organism>
<accession>A0A0L7L293</accession>
<dbReference type="EMBL" id="JTDY01003531">
    <property type="protein sequence ID" value="KOB69394.1"/>
    <property type="molecule type" value="Genomic_DNA"/>
</dbReference>
<proteinExistence type="predicted"/>
<comment type="caution">
    <text evidence="1">The sequence shown here is derived from an EMBL/GenBank/DDBJ whole genome shotgun (WGS) entry which is preliminary data.</text>
</comment>
<sequence>MSLSLKFGVDKTYTSEKWAEDVDENAVVFQWTPVQSLIIARRSLIGVAALWLKTERAFKTFDDLKNAIVK</sequence>
<gene>
    <name evidence="1" type="ORF">OBRU01_16983</name>
</gene>